<dbReference type="EMBL" id="BMEV01000103">
    <property type="protein sequence ID" value="GFZ90669.1"/>
    <property type="molecule type" value="Genomic_DNA"/>
</dbReference>
<evidence type="ECO:0000256" key="1">
    <source>
        <dbReference type="SAM" id="Phobius"/>
    </source>
</evidence>
<keyword evidence="3" id="KW-1185">Reference proteome</keyword>
<name>A0A8J2XAH4_9BACI</name>
<organism evidence="2 3">
    <name type="scientific">Compostibacillus humi</name>
    <dbReference type="NCBI Taxonomy" id="1245525"/>
    <lineage>
        <taxon>Bacteria</taxon>
        <taxon>Bacillati</taxon>
        <taxon>Bacillota</taxon>
        <taxon>Bacilli</taxon>
        <taxon>Bacillales</taxon>
        <taxon>Bacillaceae</taxon>
        <taxon>Compostibacillus</taxon>
    </lineage>
</organism>
<feature type="transmembrane region" description="Helical" evidence="1">
    <location>
        <begin position="20"/>
        <end position="40"/>
    </location>
</feature>
<dbReference type="RefSeq" id="WP_188393392.1">
    <property type="nucleotide sequence ID" value="NZ_BMEV01000103.1"/>
</dbReference>
<accession>A0A8J2XAH4</accession>
<feature type="transmembrane region" description="Helical" evidence="1">
    <location>
        <begin position="178"/>
        <end position="199"/>
    </location>
</feature>
<feature type="transmembrane region" description="Helical" evidence="1">
    <location>
        <begin position="67"/>
        <end position="88"/>
    </location>
</feature>
<dbReference type="PANTHER" id="PTHR37305">
    <property type="entry name" value="INTEGRAL MEMBRANE PROTEIN-RELATED"/>
    <property type="match status" value="1"/>
</dbReference>
<dbReference type="PANTHER" id="PTHR37305:SF1">
    <property type="entry name" value="MEMBRANE PROTEIN"/>
    <property type="match status" value="1"/>
</dbReference>
<dbReference type="CDD" id="cd21809">
    <property type="entry name" value="ABC-2_lan_permease-like"/>
    <property type="match status" value="1"/>
</dbReference>
<proteinExistence type="predicted"/>
<gene>
    <name evidence="2" type="ORF">GCM10010978_31980</name>
</gene>
<keyword evidence="1" id="KW-0472">Membrane</keyword>
<evidence type="ECO:0000313" key="3">
    <source>
        <dbReference type="Proteomes" id="UP000602050"/>
    </source>
</evidence>
<comment type="caution">
    <text evidence="2">The sequence shown here is derived from an EMBL/GenBank/DDBJ whole genome shotgun (WGS) entry which is preliminary data.</text>
</comment>
<reference evidence="2" key="2">
    <citation type="submission" date="2020-09" db="EMBL/GenBank/DDBJ databases">
        <authorList>
            <person name="Sun Q."/>
            <person name="Zhou Y."/>
        </authorList>
    </citation>
    <scope>NUCLEOTIDE SEQUENCE</scope>
    <source>
        <strain evidence="2">CGMCC 1.12360</strain>
    </source>
</reference>
<dbReference type="Proteomes" id="UP000602050">
    <property type="component" value="Unassembled WGS sequence"/>
</dbReference>
<keyword evidence="1" id="KW-1133">Transmembrane helix</keyword>
<dbReference type="Pfam" id="PF12730">
    <property type="entry name" value="ABC2_membrane_4"/>
    <property type="match status" value="1"/>
</dbReference>
<reference evidence="2" key="1">
    <citation type="journal article" date="2014" name="Int. J. Syst. Evol. Microbiol.">
        <title>Complete genome sequence of Corynebacterium casei LMG S-19264T (=DSM 44701T), isolated from a smear-ripened cheese.</title>
        <authorList>
            <consortium name="US DOE Joint Genome Institute (JGI-PGF)"/>
            <person name="Walter F."/>
            <person name="Albersmeier A."/>
            <person name="Kalinowski J."/>
            <person name="Ruckert C."/>
        </authorList>
    </citation>
    <scope>NUCLEOTIDE SEQUENCE</scope>
    <source>
        <strain evidence="2">CGMCC 1.12360</strain>
    </source>
</reference>
<feature type="transmembrane region" description="Helical" evidence="1">
    <location>
        <begin position="149"/>
        <end position="166"/>
    </location>
</feature>
<feature type="transmembrane region" description="Helical" evidence="1">
    <location>
        <begin position="109"/>
        <end position="129"/>
    </location>
</feature>
<sequence>MRLIKLVRNDVMKQKSGFLWLFILVIPLGTTAAMFLDMYIRYDYLFTMAQKRGLTSWEMLVNENHTMLQWGIFLPIFVAIISAMVHQVEFDRNSWKSLLSLPVTRTSVFISKFITIVLFSSILIVLNAIGLVVVGKVIGFPEPLSIEHYGSYIIHQFVGIFGVAALHNWMSSIFKNQAIPVVIGFIGVIFSSIILYQSFEIAKFSLYLYPFFAGGLQGFDSSVSIYGGIVCGAIITIIGNIEFTRRDIL</sequence>
<feature type="transmembrane region" description="Helical" evidence="1">
    <location>
        <begin position="223"/>
        <end position="243"/>
    </location>
</feature>
<evidence type="ECO:0008006" key="4">
    <source>
        <dbReference type="Google" id="ProtNLM"/>
    </source>
</evidence>
<protein>
    <recommendedName>
        <fullName evidence="4">ABC transporter permease</fullName>
    </recommendedName>
</protein>
<dbReference type="AlphaFoldDB" id="A0A8J2XAH4"/>
<evidence type="ECO:0000313" key="2">
    <source>
        <dbReference type="EMBL" id="GFZ90669.1"/>
    </source>
</evidence>
<keyword evidence="1" id="KW-0812">Transmembrane</keyword>